<evidence type="ECO:0000256" key="3">
    <source>
        <dbReference type="ARBA" id="ARBA00022679"/>
    </source>
</evidence>
<dbReference type="InterPro" id="IPR001214">
    <property type="entry name" value="SET_dom"/>
</dbReference>
<dbReference type="Pfam" id="PF00856">
    <property type="entry name" value="SET"/>
    <property type="match status" value="1"/>
</dbReference>
<evidence type="ECO:0000259" key="9">
    <source>
        <dbReference type="PROSITE" id="PS51633"/>
    </source>
</evidence>
<dbReference type="InterPro" id="IPR046341">
    <property type="entry name" value="SET_dom_sf"/>
</dbReference>
<dbReference type="InterPro" id="IPR033467">
    <property type="entry name" value="Tesmin/TSO1-like_CXC"/>
</dbReference>
<reference evidence="10 11" key="1">
    <citation type="submission" date="2024-01" db="EMBL/GenBank/DDBJ databases">
        <title>The genomes of 5 underutilized Papilionoideae crops provide insights into root nodulation and disease resistanc.</title>
        <authorList>
            <person name="Jiang F."/>
        </authorList>
    </citation>
    <scope>NUCLEOTIDE SEQUENCE [LARGE SCALE GENOMIC DNA]</scope>
    <source>
        <strain evidence="10">JINMINGXINNONG_FW02</strain>
        <tissue evidence="10">Leaves</tissue>
    </source>
</reference>
<dbReference type="SMART" id="SM01114">
    <property type="entry name" value="CXC"/>
    <property type="match status" value="1"/>
</dbReference>
<comment type="subcellular location">
    <subcellularLocation>
        <location evidence="1">Nucleus</location>
    </subcellularLocation>
</comment>
<feature type="region of interest" description="Disordered" evidence="7">
    <location>
        <begin position="746"/>
        <end position="771"/>
    </location>
</feature>
<keyword evidence="4" id="KW-0949">S-adenosyl-L-methionine</keyword>
<evidence type="ECO:0000259" key="8">
    <source>
        <dbReference type="PROSITE" id="PS50280"/>
    </source>
</evidence>
<dbReference type="GO" id="GO:0050793">
    <property type="term" value="P:regulation of developmental process"/>
    <property type="evidence" value="ECO:0007669"/>
    <property type="project" value="UniProtKB-ARBA"/>
</dbReference>
<keyword evidence="11" id="KW-1185">Reference proteome</keyword>
<dbReference type="GO" id="GO:0031507">
    <property type="term" value="P:heterochromatin formation"/>
    <property type="evidence" value="ECO:0007669"/>
    <property type="project" value="TreeGrafter"/>
</dbReference>
<dbReference type="Proteomes" id="UP001374584">
    <property type="component" value="Unassembled WGS sequence"/>
</dbReference>
<keyword evidence="5" id="KW-0539">Nucleus</keyword>
<evidence type="ECO:0000256" key="4">
    <source>
        <dbReference type="ARBA" id="ARBA00022691"/>
    </source>
</evidence>
<dbReference type="Pfam" id="PF25996">
    <property type="entry name" value="HTH_CLF_N"/>
    <property type="match status" value="1"/>
</dbReference>
<feature type="compositionally biased region" description="Basic and acidic residues" evidence="7">
    <location>
        <begin position="746"/>
        <end position="755"/>
    </location>
</feature>
<dbReference type="SMART" id="SM00317">
    <property type="entry name" value="SET"/>
    <property type="match status" value="1"/>
</dbReference>
<dbReference type="PANTHER" id="PTHR45747:SF14">
    <property type="entry name" value="HISTONE-LYSINE N-METHYLTRANSFERASE EZA1"/>
    <property type="match status" value="1"/>
</dbReference>
<feature type="compositionally biased region" description="Basic residues" evidence="7">
    <location>
        <begin position="479"/>
        <end position="488"/>
    </location>
</feature>
<evidence type="ECO:0000256" key="7">
    <source>
        <dbReference type="SAM" id="MobiDB-lite"/>
    </source>
</evidence>
<dbReference type="InterPro" id="IPR058609">
    <property type="entry name" value="HTH_CLF-like"/>
</dbReference>
<evidence type="ECO:0000313" key="11">
    <source>
        <dbReference type="Proteomes" id="UP001374584"/>
    </source>
</evidence>
<dbReference type="FunFam" id="2.170.270.10:FF:000001">
    <property type="entry name" value="Putative histone-lysine N-methyltransferase EZH2"/>
    <property type="match status" value="1"/>
</dbReference>
<comment type="caution">
    <text evidence="10">The sequence shown here is derived from an EMBL/GenBank/DDBJ whole genome shotgun (WGS) entry which is preliminary data.</text>
</comment>
<dbReference type="CDD" id="cd10519">
    <property type="entry name" value="SET_EZH"/>
    <property type="match status" value="1"/>
</dbReference>
<keyword evidence="2" id="KW-0489">Methyltransferase</keyword>
<dbReference type="GO" id="GO:0032259">
    <property type="term" value="P:methylation"/>
    <property type="evidence" value="ECO:0007669"/>
    <property type="project" value="UniProtKB-KW"/>
</dbReference>
<keyword evidence="3" id="KW-0808">Transferase</keyword>
<sequence>MSMYAVREKVKRHWKNLEPLFSEVKSVISERECLGSEENTNILSSRIRSPFYKHISSPNSISDNDEISNEDFSIAKSIKIPYVEKLPSYTSWVYVPRNEKMAEDQSIIGKPQMYCDINKGEMVICSDSEEETINLEDVKHHFTEAEDQILWKTLHEYGSNENVLSIIKEFVKTTVSQIQERFEKLKEIKMESLNKLSKDCHCSGCESHLGICLEKGLSASLGSFDNLFCRQCLIFNCSMHGASQPLIYPTEKQQFWSENEGDRQPCSDQCALLLKNVRLSLENSAEGSSKAKRVNPTKENSTLPPKESLDSCNKLKTILEDTVINIDNHNKELNLDVSSEGKCAMYHESCRSLDEHTSKIAVSGSSNHGERDEEVVEGQKDIQLSNSTELHAKEITSKLDWKPLERDLYLKGVEVFGKNSCLIARNLLPGLKNCSEVDRYMFAEEESMLHGSMPLSIANNNDHTDAESTEEETPSRSQLQRKKGKYSRKSVGLSPRWRKKGDGKKRSNTQYTPCRCQGICTKECTCHRDDIRCEKYCGCSKFCRNRFRGCYCAKNQCRSKQCPCFAINRECDPDICRNCWVSCKDSSSRELSGELSRKLPEGGYDQCDNMNLLLGKKERILLAKSNVVGWGVFAKNPIKKDACLGEYTGELITHKEAEKRGKLYNQMNHSFLFDLNNKWVIDDRRYGDKLKFANHSSKTNCYAKVMFVGGDHRVGIYAKENIKVGEEILYDYFYKKECAPLWARPSNDEASKEHGSTLSQSKTKVNQRKERTQGILTRKFHCDTNIKC</sequence>
<feature type="region of interest" description="Disordered" evidence="7">
    <location>
        <begin position="285"/>
        <end position="308"/>
    </location>
</feature>
<dbReference type="InterPro" id="IPR025778">
    <property type="entry name" value="Hist-Lys_N-MeTrfase_plant"/>
</dbReference>
<evidence type="ECO:0000256" key="5">
    <source>
        <dbReference type="ARBA" id="ARBA00023242"/>
    </source>
</evidence>
<dbReference type="Gene3D" id="2.170.270.10">
    <property type="entry name" value="SET domain"/>
    <property type="match status" value="1"/>
</dbReference>
<feature type="compositionally biased region" description="Basic residues" evidence="7">
    <location>
        <begin position="496"/>
        <end position="507"/>
    </location>
</feature>
<protein>
    <submittedName>
        <fullName evidence="10">Uncharacterized protein</fullName>
    </submittedName>
</protein>
<evidence type="ECO:0000313" key="10">
    <source>
        <dbReference type="EMBL" id="KAK7379050.1"/>
    </source>
</evidence>
<dbReference type="GO" id="GO:0140951">
    <property type="term" value="F:histone H3K27 trimethyltransferase activity"/>
    <property type="evidence" value="ECO:0007669"/>
    <property type="project" value="UniProtKB-EC"/>
</dbReference>
<evidence type="ECO:0000256" key="2">
    <source>
        <dbReference type="ARBA" id="ARBA00022603"/>
    </source>
</evidence>
<feature type="region of interest" description="Disordered" evidence="7">
    <location>
        <begin position="453"/>
        <end position="509"/>
    </location>
</feature>
<comment type="catalytic activity">
    <reaction evidence="6">
        <text>L-lysyl(27)-[histone H3] + 3 S-adenosyl-L-methionine = N(6),N(6),N(6)-trimethyl-L-lysyl(27)-[histone H3] + 3 S-adenosyl-L-homocysteine + 3 H(+)</text>
        <dbReference type="Rhea" id="RHEA:60292"/>
        <dbReference type="Rhea" id="RHEA-COMP:15535"/>
        <dbReference type="Rhea" id="RHEA-COMP:15548"/>
        <dbReference type="ChEBI" id="CHEBI:15378"/>
        <dbReference type="ChEBI" id="CHEBI:29969"/>
        <dbReference type="ChEBI" id="CHEBI:57856"/>
        <dbReference type="ChEBI" id="CHEBI:59789"/>
        <dbReference type="ChEBI" id="CHEBI:61961"/>
        <dbReference type="EC" id="2.1.1.356"/>
    </reaction>
</comment>
<organism evidence="10 11">
    <name type="scientific">Phaseolus coccineus</name>
    <name type="common">Scarlet runner bean</name>
    <name type="synonym">Phaseolus multiflorus</name>
    <dbReference type="NCBI Taxonomy" id="3886"/>
    <lineage>
        <taxon>Eukaryota</taxon>
        <taxon>Viridiplantae</taxon>
        <taxon>Streptophyta</taxon>
        <taxon>Embryophyta</taxon>
        <taxon>Tracheophyta</taxon>
        <taxon>Spermatophyta</taxon>
        <taxon>Magnoliopsida</taxon>
        <taxon>eudicotyledons</taxon>
        <taxon>Gunneridae</taxon>
        <taxon>Pentapetalae</taxon>
        <taxon>rosids</taxon>
        <taxon>fabids</taxon>
        <taxon>Fabales</taxon>
        <taxon>Fabaceae</taxon>
        <taxon>Papilionoideae</taxon>
        <taxon>50 kb inversion clade</taxon>
        <taxon>NPAAA clade</taxon>
        <taxon>indigoferoid/millettioid clade</taxon>
        <taxon>Phaseoleae</taxon>
        <taxon>Phaseolus</taxon>
    </lineage>
</organism>
<dbReference type="GO" id="GO:0031519">
    <property type="term" value="C:PcG protein complex"/>
    <property type="evidence" value="ECO:0007669"/>
    <property type="project" value="InterPro"/>
</dbReference>
<dbReference type="Pfam" id="PF18264">
    <property type="entry name" value="preSET_CXC"/>
    <property type="match status" value="1"/>
</dbReference>
<evidence type="ECO:0000256" key="1">
    <source>
        <dbReference type="ARBA" id="ARBA00004123"/>
    </source>
</evidence>
<dbReference type="SUPFAM" id="SSF82199">
    <property type="entry name" value="SET domain"/>
    <property type="match status" value="1"/>
</dbReference>
<accession>A0AAN9NTI7</accession>
<feature type="domain" description="CXC" evidence="9">
    <location>
        <begin position="494"/>
        <end position="596"/>
    </location>
</feature>
<dbReference type="EMBL" id="JAYMYR010000002">
    <property type="protein sequence ID" value="KAK7379050.1"/>
    <property type="molecule type" value="Genomic_DNA"/>
</dbReference>
<dbReference type="PANTHER" id="PTHR45747">
    <property type="entry name" value="HISTONE-LYSINE N-METHYLTRANSFERASE E(Z)"/>
    <property type="match status" value="1"/>
</dbReference>
<dbReference type="InterPro" id="IPR041355">
    <property type="entry name" value="Pre-SET_CXC"/>
</dbReference>
<dbReference type="AlphaFoldDB" id="A0AAN9NTI7"/>
<dbReference type="InterPro" id="IPR026489">
    <property type="entry name" value="CXC_dom"/>
</dbReference>
<dbReference type="InterPro" id="IPR045318">
    <property type="entry name" value="EZH1/2-like"/>
</dbReference>
<dbReference type="GO" id="GO:0003682">
    <property type="term" value="F:chromatin binding"/>
    <property type="evidence" value="ECO:0007669"/>
    <property type="project" value="TreeGrafter"/>
</dbReference>
<gene>
    <name evidence="10" type="ORF">VNO80_04503</name>
</gene>
<feature type="domain" description="SET" evidence="8">
    <location>
        <begin position="618"/>
        <end position="733"/>
    </location>
</feature>
<evidence type="ECO:0000256" key="6">
    <source>
        <dbReference type="ARBA" id="ARBA00048568"/>
    </source>
</evidence>
<dbReference type="PROSITE" id="PS50280">
    <property type="entry name" value="SET"/>
    <property type="match status" value="1"/>
</dbReference>
<dbReference type="PROSITE" id="PS51576">
    <property type="entry name" value="SAM_MT43_EZ"/>
    <property type="match status" value="1"/>
</dbReference>
<dbReference type="PROSITE" id="PS51633">
    <property type="entry name" value="CXC"/>
    <property type="match status" value="1"/>
</dbReference>
<proteinExistence type="predicted"/>
<name>A0AAN9NTI7_PHACN</name>